<evidence type="ECO:0000256" key="2">
    <source>
        <dbReference type="ARBA" id="ARBA00022598"/>
    </source>
</evidence>
<proteinExistence type="inferred from homology"/>
<dbReference type="GO" id="GO:0046872">
    <property type="term" value="F:metal ion binding"/>
    <property type="evidence" value="ECO:0007669"/>
    <property type="project" value="InterPro"/>
</dbReference>
<evidence type="ECO:0000256" key="1">
    <source>
        <dbReference type="ARBA" id="ARBA00009799"/>
    </source>
</evidence>
<evidence type="ECO:0000256" key="3">
    <source>
        <dbReference type="ARBA" id="ARBA00022741"/>
    </source>
</evidence>
<dbReference type="GO" id="GO:0005737">
    <property type="term" value="C:cytoplasm"/>
    <property type="evidence" value="ECO:0007669"/>
    <property type="project" value="TreeGrafter"/>
</dbReference>
<organism evidence="10 11">
    <name type="scientific">Fructilactobacillus sanfranciscensis</name>
    <name type="common">Lactobacillus sanfranciscensis</name>
    <dbReference type="NCBI Taxonomy" id="1625"/>
    <lineage>
        <taxon>Bacteria</taxon>
        <taxon>Bacillati</taxon>
        <taxon>Bacillota</taxon>
        <taxon>Bacilli</taxon>
        <taxon>Lactobacillales</taxon>
        <taxon>Lactobacillaceae</taxon>
        <taxon>Fructilactobacillus</taxon>
    </lineage>
</organism>
<dbReference type="GO" id="GO:0004088">
    <property type="term" value="F:carbamoyl-phosphate synthase (glutamine-hydrolyzing) activity"/>
    <property type="evidence" value="ECO:0007669"/>
    <property type="project" value="TreeGrafter"/>
</dbReference>
<keyword evidence="5" id="KW-0464">Manganese</keyword>
<accession>A0A5C4TJE2</accession>
<dbReference type="SUPFAM" id="SSF48108">
    <property type="entry name" value="Carbamoyl phosphate synthetase, large subunit connection domain"/>
    <property type="match status" value="1"/>
</dbReference>
<reference evidence="10 11" key="1">
    <citation type="submission" date="2018-05" db="EMBL/GenBank/DDBJ databases">
        <title>Lactobacillus sanfranciscensis Ah4 draft denome sequence.</title>
        <authorList>
            <person name="Zhang G."/>
        </authorList>
    </citation>
    <scope>NUCLEOTIDE SEQUENCE [LARGE SCALE GENOMIC DNA]</scope>
    <source>
        <strain evidence="10 11">Ah4</strain>
    </source>
</reference>
<dbReference type="SUPFAM" id="SSF56059">
    <property type="entry name" value="Glutathione synthetase ATP-binding domain-like"/>
    <property type="match status" value="1"/>
</dbReference>
<dbReference type="GO" id="GO:0005524">
    <property type="term" value="F:ATP binding"/>
    <property type="evidence" value="ECO:0007669"/>
    <property type="project" value="UniProtKB-UniRule"/>
</dbReference>
<dbReference type="InterPro" id="IPR011761">
    <property type="entry name" value="ATP-grasp"/>
</dbReference>
<evidence type="ECO:0000313" key="11">
    <source>
        <dbReference type="Proteomes" id="UP000313312"/>
    </source>
</evidence>
<evidence type="ECO:0000256" key="6">
    <source>
        <dbReference type="ARBA" id="ARBA00044063"/>
    </source>
</evidence>
<dbReference type="Gene3D" id="1.10.1030.10">
    <property type="entry name" value="Carbamoyl-phosphate synthetase, large subunit oligomerisation domain"/>
    <property type="match status" value="1"/>
</dbReference>
<dbReference type="InterPro" id="IPR016185">
    <property type="entry name" value="PreATP-grasp_dom_sf"/>
</dbReference>
<dbReference type="Proteomes" id="UP000313312">
    <property type="component" value="Unassembled WGS sequence"/>
</dbReference>
<comment type="catalytic activity">
    <reaction evidence="7">
        <text>hydrogencarbonate + NH4(+) + 2 ATP = carbamoyl phosphate + 2 ADP + phosphate + 2 H(+)</text>
        <dbReference type="Rhea" id="RHEA:18029"/>
        <dbReference type="ChEBI" id="CHEBI:15378"/>
        <dbReference type="ChEBI" id="CHEBI:17544"/>
        <dbReference type="ChEBI" id="CHEBI:28938"/>
        <dbReference type="ChEBI" id="CHEBI:30616"/>
        <dbReference type="ChEBI" id="CHEBI:43474"/>
        <dbReference type="ChEBI" id="CHEBI:58228"/>
        <dbReference type="ChEBI" id="CHEBI:456216"/>
        <dbReference type="EC" id="6.3.4.16"/>
    </reaction>
</comment>
<name>A0A5C4TJE2_FRUSA</name>
<dbReference type="SMART" id="SM01096">
    <property type="entry name" value="CPSase_L_D3"/>
    <property type="match status" value="1"/>
</dbReference>
<dbReference type="InterPro" id="IPR005480">
    <property type="entry name" value="CPSase_lsu_oligo"/>
</dbReference>
<sequence length="826" mass="92415">MGHEGEQDTAAFQAMLSWSRIGIKTLLIDDNPYSIMFSEIPKNNLFIKKITLENVEAIIQSENIDAITPIYGQKNALKIIKNLNKKGVLHDHNIKIIGLNADNINLFGGIKNNTEKMAKNSLLAGRLLENDIPILKTNVVSNFDELRNSINEMVFPIAAKAIKASKYGRRHIFQNIEQLNNDIYDLFQQSKDNKVALEREVGGYKEIGIVAIRDIDGTKMVISSLEDMNAVGLNSTDSVVFAPAQTLNDAQLHIIRAISFRTMDCLGIKGVCHIQFALNSNNNECFVIKVNPFFNSQTAIAEKATGYPLARVVASILLNVPISDIKLPPRFHKLTSILQPISDHVTVKMPVWPFDYLPNAINKLGSKAKSTGSSIGIGRNVEGAFMNALRSSQPSPKDVLPSYSDLTEDELINELIHPTDIQILILFEAVTRGYSTSDLSELTKIDEFFFVIISNILKQIKKVKNNPLNPSVLLNGSKFGFGTGMFCHYWNATNSKINRIAIENNIYKTYKMIEPTGGKFVEKIDSFYGSFEYESDTSQLSNHSALVIGKGRNHLGPNIAADVYTAEMLIHLHKLGLKTIILNNNPNSVSLIPSISDKQYIEPVQLGDILDIVKLEKPEYIFVPGNRHYLIRELNKLSNTKIVVLPPDQKKGSWKSSKADFAFDFLVSKDSINLITSVGFSSQDDNSHKNIEKQTDYFIPYKNKSLNFNHLLDNAILEIKKHQLTGLIQVVFSLNEKGQATVSGVSPLRITETLFLNLATHINWIAILMKMYTGHFNIGEVEKLISNVNFNDKIIVMQTKFPFNSLEISNGIKNRSLEIGAEILYK</sequence>
<dbReference type="InterPro" id="IPR005479">
    <property type="entry name" value="CPAse_ATP-bd"/>
</dbReference>
<dbReference type="EC" id="6.3.4.16" evidence="6"/>
<feature type="domain" description="ATP-grasp" evidence="9">
    <location>
        <begin position="124"/>
        <end position="318"/>
    </location>
</feature>
<dbReference type="PANTHER" id="PTHR11405">
    <property type="entry name" value="CARBAMOYLTRANSFERASE FAMILY MEMBER"/>
    <property type="match status" value="1"/>
</dbReference>
<comment type="caution">
    <text evidence="10">The sequence shown here is derived from an EMBL/GenBank/DDBJ whole genome shotgun (WGS) entry which is preliminary data.</text>
</comment>
<dbReference type="SUPFAM" id="SSF52440">
    <property type="entry name" value="PreATP-grasp domain"/>
    <property type="match status" value="2"/>
</dbReference>
<evidence type="ECO:0000256" key="4">
    <source>
        <dbReference type="ARBA" id="ARBA00022840"/>
    </source>
</evidence>
<dbReference type="PROSITE" id="PS50975">
    <property type="entry name" value="ATP_GRASP"/>
    <property type="match status" value="1"/>
</dbReference>
<evidence type="ECO:0000256" key="7">
    <source>
        <dbReference type="ARBA" id="ARBA00047359"/>
    </source>
</evidence>
<evidence type="ECO:0000259" key="9">
    <source>
        <dbReference type="PROSITE" id="PS50975"/>
    </source>
</evidence>
<evidence type="ECO:0000256" key="5">
    <source>
        <dbReference type="ARBA" id="ARBA00023211"/>
    </source>
</evidence>
<dbReference type="GO" id="GO:0006541">
    <property type="term" value="P:glutamine metabolic process"/>
    <property type="evidence" value="ECO:0007669"/>
    <property type="project" value="TreeGrafter"/>
</dbReference>
<dbReference type="InterPro" id="IPR005483">
    <property type="entry name" value="CPSase_dom"/>
</dbReference>
<dbReference type="Pfam" id="PF25596">
    <property type="entry name" value="CPSase_L_D1"/>
    <property type="match status" value="2"/>
</dbReference>
<evidence type="ECO:0000256" key="8">
    <source>
        <dbReference type="PROSITE-ProRule" id="PRU00409"/>
    </source>
</evidence>
<dbReference type="PRINTS" id="PR00098">
    <property type="entry name" value="CPSASE"/>
</dbReference>
<comment type="similarity">
    <text evidence="1">Belongs to the CarB family.</text>
</comment>
<keyword evidence="3 8" id="KW-0547">Nucleotide-binding</keyword>
<dbReference type="InterPro" id="IPR036897">
    <property type="entry name" value="CarbamoylP_synth_lsu_oligo_sf"/>
</dbReference>
<dbReference type="PANTHER" id="PTHR11405:SF16">
    <property type="entry name" value="ASPARTATE CARBAMOYLTRANSFERASE, CHLOROPLASTIC"/>
    <property type="match status" value="1"/>
</dbReference>
<dbReference type="GO" id="GO:0004087">
    <property type="term" value="F:carbamoyl-phosphate synthase (ammonia) activity"/>
    <property type="evidence" value="ECO:0007669"/>
    <property type="project" value="UniProtKB-EC"/>
</dbReference>
<dbReference type="EMBL" id="QFCR01000020">
    <property type="protein sequence ID" value="TNK90051.1"/>
    <property type="molecule type" value="Genomic_DNA"/>
</dbReference>
<dbReference type="InterPro" id="IPR058047">
    <property type="entry name" value="CPSase_preATP-grasp"/>
</dbReference>
<keyword evidence="2" id="KW-0436">Ligase</keyword>
<gene>
    <name evidence="10" type="ORF">DID87_05665</name>
</gene>
<dbReference type="AlphaFoldDB" id="A0A5C4TJE2"/>
<evidence type="ECO:0000313" key="10">
    <source>
        <dbReference type="EMBL" id="TNK90051.1"/>
    </source>
</evidence>
<protein>
    <recommendedName>
        <fullName evidence="6">carbamoyl-phosphate synthase (ammonia)</fullName>
        <ecNumber evidence="6">6.3.4.16</ecNumber>
    </recommendedName>
</protein>
<dbReference type="Pfam" id="PF02786">
    <property type="entry name" value="CPSase_L_D2"/>
    <property type="match status" value="1"/>
</dbReference>
<dbReference type="Pfam" id="PF02787">
    <property type="entry name" value="CPSase_L_D3"/>
    <property type="match status" value="1"/>
</dbReference>
<keyword evidence="4 8" id="KW-0067">ATP-binding</keyword>
<dbReference type="Gene3D" id="3.30.470.20">
    <property type="entry name" value="ATP-grasp fold, B domain"/>
    <property type="match status" value="1"/>
</dbReference>
<dbReference type="Gene3D" id="3.40.50.20">
    <property type="match status" value="2"/>
</dbReference>